<keyword evidence="3" id="KW-1185">Reference proteome</keyword>
<feature type="compositionally biased region" description="Basic residues" evidence="1">
    <location>
        <begin position="23"/>
        <end position="36"/>
    </location>
</feature>
<dbReference type="EMBL" id="SEOQ01000971">
    <property type="protein sequence ID" value="TFY54936.1"/>
    <property type="molecule type" value="Genomic_DNA"/>
</dbReference>
<dbReference type="SUPFAM" id="SSF100934">
    <property type="entry name" value="Heat shock protein 70kD (HSP70), C-terminal subdomain"/>
    <property type="match status" value="1"/>
</dbReference>
<name>A0A4Y9XXQ0_9AGAM</name>
<sequence length="386" mass="42748">MLLTFSDFRPPVLTVLPVRLQTKPRLHSPQRSRRSPPAREKHGACTVGKCATGARRYAIGLPPQPASPPSHLTCPHPHPHVRLCISDIRRGAETGTAELLACFILRDAAMAVPARLLYLRASVKQPNCKYGGRSFRSEDGLPLDEKVLNYLIRQVMCDRKGLKPRDAAGAARCGGVSLRTLQVYVTRGAAEFGEALGWALESVPDDGEHRAAIVCRMGTLMWDFAEKEWWIVYFAPSAAAHVKEQHPRQVRALRHPSCTRSVPQVEVTFDIDANGILSSSTSHKGRLKGRDRAHGQRCREKSAAARITAKSYAYNLRNSINDEKLAGKFDPADKTKLETHVNKSGLTIRGHQSIDSPPFRQPPRGWGPRHRESCQAHHLQGCRASA</sequence>
<protein>
    <submittedName>
        <fullName evidence="2">Uncharacterized protein</fullName>
    </submittedName>
</protein>
<feature type="region of interest" description="Disordered" evidence="1">
    <location>
        <begin position="348"/>
        <end position="372"/>
    </location>
</feature>
<dbReference type="AlphaFoldDB" id="A0A4Y9XXQ0"/>
<dbReference type="Gene3D" id="1.20.1270.10">
    <property type="match status" value="1"/>
</dbReference>
<feature type="region of interest" description="Disordered" evidence="1">
    <location>
        <begin position="23"/>
        <end position="45"/>
    </location>
</feature>
<dbReference type="InterPro" id="IPR029048">
    <property type="entry name" value="HSP70_C_sf"/>
</dbReference>
<accession>A0A4Y9XXQ0</accession>
<evidence type="ECO:0000256" key="1">
    <source>
        <dbReference type="SAM" id="MobiDB-lite"/>
    </source>
</evidence>
<dbReference type="Proteomes" id="UP000298327">
    <property type="component" value="Unassembled WGS sequence"/>
</dbReference>
<evidence type="ECO:0000313" key="2">
    <source>
        <dbReference type="EMBL" id="TFY54936.1"/>
    </source>
</evidence>
<dbReference type="STRING" id="205917.A0A4Y9XXQ0"/>
<organism evidence="2 3">
    <name type="scientific">Dentipellis fragilis</name>
    <dbReference type="NCBI Taxonomy" id="205917"/>
    <lineage>
        <taxon>Eukaryota</taxon>
        <taxon>Fungi</taxon>
        <taxon>Dikarya</taxon>
        <taxon>Basidiomycota</taxon>
        <taxon>Agaricomycotina</taxon>
        <taxon>Agaricomycetes</taxon>
        <taxon>Russulales</taxon>
        <taxon>Hericiaceae</taxon>
        <taxon>Dentipellis</taxon>
    </lineage>
</organism>
<dbReference type="OrthoDB" id="3055264at2759"/>
<reference evidence="2 3" key="1">
    <citation type="submission" date="2019-02" db="EMBL/GenBank/DDBJ databases">
        <title>Genome sequencing of the rare red list fungi Dentipellis fragilis.</title>
        <authorList>
            <person name="Buettner E."/>
            <person name="Kellner H."/>
        </authorList>
    </citation>
    <scope>NUCLEOTIDE SEQUENCE [LARGE SCALE GENOMIC DNA]</scope>
    <source>
        <strain evidence="2 3">DSM 105465</strain>
    </source>
</reference>
<proteinExistence type="predicted"/>
<gene>
    <name evidence="2" type="ORF">EVG20_g9505</name>
</gene>
<evidence type="ECO:0000313" key="3">
    <source>
        <dbReference type="Proteomes" id="UP000298327"/>
    </source>
</evidence>
<comment type="caution">
    <text evidence="2">The sequence shown here is derived from an EMBL/GenBank/DDBJ whole genome shotgun (WGS) entry which is preliminary data.</text>
</comment>